<dbReference type="SUPFAM" id="SSF117281">
    <property type="entry name" value="Kelch motif"/>
    <property type="match status" value="1"/>
</dbReference>
<organism evidence="2 3">
    <name type="scientific">Mortierella polycephala</name>
    <dbReference type="NCBI Taxonomy" id="41804"/>
    <lineage>
        <taxon>Eukaryota</taxon>
        <taxon>Fungi</taxon>
        <taxon>Fungi incertae sedis</taxon>
        <taxon>Mucoromycota</taxon>
        <taxon>Mortierellomycotina</taxon>
        <taxon>Mortierellomycetes</taxon>
        <taxon>Mortierellales</taxon>
        <taxon>Mortierellaceae</taxon>
        <taxon>Mortierella</taxon>
    </lineage>
</organism>
<keyword evidence="3" id="KW-1185">Reference proteome</keyword>
<evidence type="ECO:0008006" key="4">
    <source>
        <dbReference type="Google" id="ProtNLM"/>
    </source>
</evidence>
<proteinExistence type="predicted"/>
<feature type="chain" id="PRO_5040327686" description="Galactose oxidase" evidence="1">
    <location>
        <begin position="36"/>
        <end position="307"/>
    </location>
</feature>
<dbReference type="Proteomes" id="UP000726737">
    <property type="component" value="Unassembled WGS sequence"/>
</dbReference>
<reference evidence="2" key="1">
    <citation type="journal article" date="2020" name="Fungal Divers.">
        <title>Resolving the Mortierellaceae phylogeny through synthesis of multi-gene phylogenetics and phylogenomics.</title>
        <authorList>
            <person name="Vandepol N."/>
            <person name="Liber J."/>
            <person name="Desiro A."/>
            <person name="Na H."/>
            <person name="Kennedy M."/>
            <person name="Barry K."/>
            <person name="Grigoriev I.V."/>
            <person name="Miller A.N."/>
            <person name="O'Donnell K."/>
            <person name="Stajich J.E."/>
            <person name="Bonito G."/>
        </authorList>
    </citation>
    <scope>NUCLEOTIDE SEQUENCE</scope>
    <source>
        <strain evidence="2">KOD948</strain>
    </source>
</reference>
<keyword evidence="1" id="KW-0732">Signal</keyword>
<sequence>MFAASNRAPSHTNRHTPYQILLLAVLLFTPLHTHAQSKGPGPRAGHCIVEHDNILYFLGGSPVVSSSYAPFTSLKLPVSSASSADPESLPWMDLPNPPVSVYINNLTMTFSSATPTATPAWTDCFATDDGRIVVVGGSFQLLVYNIKSATWGDTATPATGLKYGVFVSSGMFLNPIYLQSRILADGFTALVICTLKWNSQPQPYYLDTNTWTVKSAIGTAETTPPGTPGSSSGWGPIPGGGSLLLPPAGFRHYTLAILGQDKNQPKDHYGNGRAFMIGGYSTLVTGQVQDWDSMTSFPVQQAPSNGK</sequence>
<dbReference type="InterPro" id="IPR015915">
    <property type="entry name" value="Kelch-typ_b-propeller"/>
</dbReference>
<dbReference type="AlphaFoldDB" id="A0A9P6U7R3"/>
<dbReference type="OrthoDB" id="2383775at2759"/>
<dbReference type="EMBL" id="JAAAJA010000089">
    <property type="protein sequence ID" value="KAG0262776.1"/>
    <property type="molecule type" value="Genomic_DNA"/>
</dbReference>
<evidence type="ECO:0000313" key="3">
    <source>
        <dbReference type="Proteomes" id="UP000726737"/>
    </source>
</evidence>
<dbReference type="Gene3D" id="2.120.10.80">
    <property type="entry name" value="Kelch-type beta propeller"/>
    <property type="match status" value="1"/>
</dbReference>
<gene>
    <name evidence="2" type="ORF">BG011_009697</name>
</gene>
<feature type="signal peptide" evidence="1">
    <location>
        <begin position="1"/>
        <end position="35"/>
    </location>
</feature>
<evidence type="ECO:0000313" key="2">
    <source>
        <dbReference type="EMBL" id="KAG0262776.1"/>
    </source>
</evidence>
<evidence type="ECO:0000256" key="1">
    <source>
        <dbReference type="SAM" id="SignalP"/>
    </source>
</evidence>
<accession>A0A9P6U7R3</accession>
<name>A0A9P6U7R3_9FUNG</name>
<comment type="caution">
    <text evidence="2">The sequence shown here is derived from an EMBL/GenBank/DDBJ whole genome shotgun (WGS) entry which is preliminary data.</text>
</comment>
<protein>
    <recommendedName>
        <fullName evidence="4">Galactose oxidase</fullName>
    </recommendedName>
</protein>